<gene>
    <name evidence="1" type="ORF">HMPREF3293_01100</name>
</gene>
<organism evidence="1 2">
    <name type="scientific">Christensenella minuta</name>
    <dbReference type="NCBI Taxonomy" id="626937"/>
    <lineage>
        <taxon>Bacteria</taxon>
        <taxon>Bacillati</taxon>
        <taxon>Bacillota</taxon>
        <taxon>Clostridia</taxon>
        <taxon>Christensenellales</taxon>
        <taxon>Christensenellaceae</taxon>
        <taxon>Christensenella</taxon>
    </lineage>
</organism>
<dbReference type="Proteomes" id="UP000070366">
    <property type="component" value="Unassembled WGS sequence"/>
</dbReference>
<dbReference type="AlphaFoldDB" id="A0A136Q601"/>
<keyword evidence="2" id="KW-1185">Reference proteome</keyword>
<evidence type="ECO:0000313" key="1">
    <source>
        <dbReference type="EMBL" id="KXK66072.1"/>
    </source>
</evidence>
<name>A0A136Q601_9FIRM</name>
<protein>
    <submittedName>
        <fullName evidence="1">Uncharacterized protein</fullName>
    </submittedName>
</protein>
<reference evidence="1 2" key="1">
    <citation type="submission" date="2016-02" db="EMBL/GenBank/DDBJ databases">
        <authorList>
            <person name="Wen L."/>
            <person name="He K."/>
            <person name="Yang H."/>
        </authorList>
    </citation>
    <scope>NUCLEOTIDE SEQUENCE [LARGE SCALE GENOMIC DNA]</scope>
    <source>
        <strain evidence="1 2">DSM 22607</strain>
    </source>
</reference>
<evidence type="ECO:0000313" key="2">
    <source>
        <dbReference type="Proteomes" id="UP000070366"/>
    </source>
</evidence>
<comment type="caution">
    <text evidence="1">The sequence shown here is derived from an EMBL/GenBank/DDBJ whole genome shotgun (WGS) entry which is preliminary data.</text>
</comment>
<accession>A0A136Q601</accession>
<dbReference type="EMBL" id="LSZW01000049">
    <property type="protein sequence ID" value="KXK66072.1"/>
    <property type="molecule type" value="Genomic_DNA"/>
</dbReference>
<proteinExistence type="predicted"/>
<sequence>MKTPDQNGEMEVLVPYKRTYKKHLCGLRLQKCYILYVFF</sequence>